<dbReference type="Gene3D" id="2.60.200.40">
    <property type="match status" value="1"/>
</dbReference>
<dbReference type="InterPro" id="IPR017438">
    <property type="entry name" value="ATP-NAD_kinase_N"/>
</dbReference>
<dbReference type="OrthoDB" id="3208200at2"/>
<feature type="transmembrane region" description="Helical" evidence="1">
    <location>
        <begin position="95"/>
        <end position="113"/>
    </location>
</feature>
<feature type="domain" description="DAGKc" evidence="2">
    <location>
        <begin position="131"/>
        <end position="260"/>
    </location>
</feature>
<name>A0A3S3D0M7_9NOCA</name>
<feature type="transmembrane region" description="Helical" evidence="1">
    <location>
        <begin position="18"/>
        <end position="37"/>
    </location>
</feature>
<dbReference type="Gene3D" id="3.40.50.10330">
    <property type="entry name" value="Probable inorganic polyphosphate/atp-NAD kinase, domain 1"/>
    <property type="match status" value="1"/>
</dbReference>
<dbReference type="Pfam" id="PF00781">
    <property type="entry name" value="DAGK_cat"/>
    <property type="match status" value="1"/>
</dbReference>
<accession>A0A3S3D0M7</accession>
<dbReference type="InterPro" id="IPR001206">
    <property type="entry name" value="Diacylglycerol_kinase_cat_dom"/>
</dbReference>
<proteinExistence type="predicted"/>
<dbReference type="RefSeq" id="WP_127915680.1">
    <property type="nucleotide sequence ID" value="NZ_RKLP01000003.1"/>
</dbReference>
<reference evidence="3 4" key="1">
    <citation type="submission" date="2018-11" db="EMBL/GenBank/DDBJ databases">
        <title>Rhodococcus spongicola sp. nov. and Rhodococcus xishaensis sp. nov. from marine sponges.</title>
        <authorList>
            <person name="Li L."/>
            <person name="Lin H.W."/>
        </authorList>
    </citation>
    <scope>NUCLEOTIDE SEQUENCE [LARGE SCALE GENOMIC DNA]</scope>
    <source>
        <strain evidence="3 4">CCTCC AB2014297</strain>
    </source>
</reference>
<evidence type="ECO:0000313" key="3">
    <source>
        <dbReference type="EMBL" id="RVW10285.1"/>
    </source>
</evidence>
<feature type="transmembrane region" description="Helical" evidence="1">
    <location>
        <begin position="71"/>
        <end position="89"/>
    </location>
</feature>
<dbReference type="GO" id="GO:0016301">
    <property type="term" value="F:kinase activity"/>
    <property type="evidence" value="ECO:0007669"/>
    <property type="project" value="UniProtKB-KW"/>
</dbReference>
<evidence type="ECO:0000313" key="4">
    <source>
        <dbReference type="Proteomes" id="UP000286208"/>
    </source>
</evidence>
<dbReference type="SUPFAM" id="SSF111331">
    <property type="entry name" value="NAD kinase/diacylglycerol kinase-like"/>
    <property type="match status" value="1"/>
</dbReference>
<feature type="transmembrane region" description="Helical" evidence="1">
    <location>
        <begin position="43"/>
        <end position="64"/>
    </location>
</feature>
<evidence type="ECO:0000256" key="1">
    <source>
        <dbReference type="SAM" id="Phobius"/>
    </source>
</evidence>
<organism evidence="3 4">
    <name type="scientific">Prescottella agglutinans</name>
    <dbReference type="NCBI Taxonomy" id="1644129"/>
    <lineage>
        <taxon>Bacteria</taxon>
        <taxon>Bacillati</taxon>
        <taxon>Actinomycetota</taxon>
        <taxon>Actinomycetes</taxon>
        <taxon>Mycobacteriales</taxon>
        <taxon>Nocardiaceae</taxon>
        <taxon>Prescottella</taxon>
    </lineage>
</organism>
<sequence>MEDGERAAAAPADGGRRWWARAALVVAGCAAALPVVVAGLFAAVAVLLIAVGGLVVAVAAAYLFLTGRGPVRWFAAAVAVLSPVVVVVVYLRENLLWVVVVSAGLYVLALACGRRALTDARADEPSEHPAVPPRQPFIVMNPHSGGGKVERFDLKRRAEALGAEVVLLEGPGEVDVAALARSAVAQGADLLGVAGGDGTQALVAAVAAEHDVPFLVICAGTRNHFALDLGLDRENPASCLDALRDGVELRVDLGSLNGRTFVNNASFGVYAEVVQSPAYRNDKTRTVLRMLPDLLERHRGAPVVVRVGGVTVAGPQAVLVSNGPYRTNDLAGLGRRGSLDGGSLGVVTLSVDSTRQAVALLNRARQRGLTQHLAAEVVVDAAAEEIPVGVDGESLTVRTPVRCTIEPGALRVRVPRRRPGVRTAKPTFDWVRLRALAGSPRHGPRRSKESTAADSVG</sequence>
<protein>
    <submittedName>
        <fullName evidence="3">Diacylglycerol kinase</fullName>
    </submittedName>
</protein>
<comment type="caution">
    <text evidence="3">The sequence shown here is derived from an EMBL/GenBank/DDBJ whole genome shotgun (WGS) entry which is preliminary data.</text>
</comment>
<dbReference type="InterPro" id="IPR016064">
    <property type="entry name" value="NAD/diacylglycerol_kinase_sf"/>
</dbReference>
<dbReference type="Proteomes" id="UP000286208">
    <property type="component" value="Unassembled WGS sequence"/>
</dbReference>
<keyword evidence="3" id="KW-0808">Transferase</keyword>
<dbReference type="AlphaFoldDB" id="A0A3S3D0M7"/>
<dbReference type="PROSITE" id="PS50146">
    <property type="entry name" value="DAGK"/>
    <property type="match status" value="1"/>
</dbReference>
<evidence type="ECO:0000259" key="2">
    <source>
        <dbReference type="PROSITE" id="PS50146"/>
    </source>
</evidence>
<keyword evidence="3" id="KW-0418">Kinase</keyword>
<keyword evidence="1" id="KW-0472">Membrane</keyword>
<keyword evidence="1" id="KW-1133">Transmembrane helix</keyword>
<dbReference type="EMBL" id="RKLP01000003">
    <property type="protein sequence ID" value="RVW10285.1"/>
    <property type="molecule type" value="Genomic_DNA"/>
</dbReference>
<keyword evidence="1" id="KW-0812">Transmembrane</keyword>
<keyword evidence="4" id="KW-1185">Reference proteome</keyword>
<gene>
    <name evidence="3" type="ORF">EGT67_08835</name>
</gene>